<keyword evidence="3" id="KW-1185">Reference proteome</keyword>
<proteinExistence type="predicted"/>
<feature type="compositionally biased region" description="Basic and acidic residues" evidence="1">
    <location>
        <begin position="1"/>
        <end position="11"/>
    </location>
</feature>
<accession>A0A8S1XGQ9</accession>
<reference evidence="2" key="1">
    <citation type="submission" date="2021-01" db="EMBL/GenBank/DDBJ databases">
        <authorList>
            <consortium name="Genoscope - CEA"/>
            <person name="William W."/>
        </authorList>
    </citation>
    <scope>NUCLEOTIDE SEQUENCE</scope>
</reference>
<gene>
    <name evidence="2" type="ORF">POCTA_138.1.T1210168</name>
</gene>
<evidence type="ECO:0000313" key="3">
    <source>
        <dbReference type="Proteomes" id="UP000683925"/>
    </source>
</evidence>
<dbReference type="EMBL" id="CAJJDP010000121">
    <property type="protein sequence ID" value="CAD8200315.1"/>
    <property type="molecule type" value="Genomic_DNA"/>
</dbReference>
<feature type="region of interest" description="Disordered" evidence="1">
    <location>
        <begin position="1"/>
        <end position="24"/>
    </location>
</feature>
<evidence type="ECO:0000256" key="1">
    <source>
        <dbReference type="SAM" id="MobiDB-lite"/>
    </source>
</evidence>
<feature type="compositionally biased region" description="Polar residues" evidence="1">
    <location>
        <begin position="15"/>
        <end position="24"/>
    </location>
</feature>
<protein>
    <submittedName>
        <fullName evidence="2">Uncharacterized protein</fullName>
    </submittedName>
</protein>
<comment type="caution">
    <text evidence="2">The sequence shown here is derived from an EMBL/GenBank/DDBJ whole genome shotgun (WGS) entry which is preliminary data.</text>
</comment>
<evidence type="ECO:0000313" key="2">
    <source>
        <dbReference type="EMBL" id="CAD8200315.1"/>
    </source>
</evidence>
<dbReference type="AlphaFoldDB" id="A0A8S1XGQ9"/>
<name>A0A8S1XGQ9_PAROT</name>
<dbReference type="Proteomes" id="UP000683925">
    <property type="component" value="Unassembled WGS sequence"/>
</dbReference>
<sequence length="195" mass="23240">MDLSRQPEEQKPIQGPNQQSKSPSVMTKRQDNCILSIQVLQIKSQQFLSNIFQEHIFLNINLVQRINTFHKCILKTIDIAELVRIEIRKSQYMKWIQMNCFNYKIKCCQQLNWLIVEIEQGSMLSDGQSFYVIVNLNLEEREYGQEFISSLWKLCNQANIDRVFDKVYQFYISDFGTTQKRKRKYRKGLNQAKQI</sequence>
<organism evidence="2 3">
    <name type="scientific">Paramecium octaurelia</name>
    <dbReference type="NCBI Taxonomy" id="43137"/>
    <lineage>
        <taxon>Eukaryota</taxon>
        <taxon>Sar</taxon>
        <taxon>Alveolata</taxon>
        <taxon>Ciliophora</taxon>
        <taxon>Intramacronucleata</taxon>
        <taxon>Oligohymenophorea</taxon>
        <taxon>Peniculida</taxon>
        <taxon>Parameciidae</taxon>
        <taxon>Paramecium</taxon>
    </lineage>
</organism>